<dbReference type="GO" id="GO:0016020">
    <property type="term" value="C:membrane"/>
    <property type="evidence" value="ECO:0007669"/>
    <property type="project" value="InterPro"/>
</dbReference>
<gene>
    <name evidence="4" type="ORF">AV942_09355</name>
</gene>
<evidence type="ECO:0000313" key="4">
    <source>
        <dbReference type="EMBL" id="AMJ78478.1"/>
    </source>
</evidence>
<name>A0AAC8XJ64_9ALTE</name>
<keyword evidence="1 2" id="KW-0808">Transferase</keyword>
<reference evidence="4 5" key="1">
    <citation type="submission" date="2015-12" db="EMBL/GenBank/DDBJ databases">
        <title>Intraspecies pangenome expansion in the marine bacterium Alteromonas.</title>
        <authorList>
            <person name="Lopez-Perez M."/>
            <person name="Rodriguez-Valera F."/>
        </authorList>
    </citation>
    <scope>NUCLEOTIDE SEQUENCE [LARGE SCALE GENOMIC DNA]</scope>
    <source>
        <strain evidence="4 5">UM8</strain>
    </source>
</reference>
<comment type="similarity">
    <text evidence="2">Belongs to the CDP-alcohol phosphatidyltransferase class-I family.</text>
</comment>
<keyword evidence="3" id="KW-1133">Transmembrane helix</keyword>
<evidence type="ECO:0000313" key="5">
    <source>
        <dbReference type="Proteomes" id="UP000061468"/>
    </source>
</evidence>
<evidence type="ECO:0008006" key="6">
    <source>
        <dbReference type="Google" id="ProtNLM"/>
    </source>
</evidence>
<dbReference type="EMBL" id="CP013928">
    <property type="protein sequence ID" value="AMJ78478.1"/>
    <property type="molecule type" value="Genomic_DNA"/>
</dbReference>
<feature type="transmembrane region" description="Helical" evidence="3">
    <location>
        <begin position="109"/>
        <end position="134"/>
    </location>
</feature>
<dbReference type="GO" id="GO:0016780">
    <property type="term" value="F:phosphotransferase activity, for other substituted phosphate groups"/>
    <property type="evidence" value="ECO:0007669"/>
    <property type="project" value="InterPro"/>
</dbReference>
<feature type="transmembrane region" description="Helical" evidence="3">
    <location>
        <begin position="155"/>
        <end position="174"/>
    </location>
</feature>
<dbReference type="PROSITE" id="PS00379">
    <property type="entry name" value="CDP_ALCOHOL_P_TRANSF"/>
    <property type="match status" value="1"/>
</dbReference>
<feature type="transmembrane region" description="Helical" evidence="3">
    <location>
        <begin position="33"/>
        <end position="60"/>
    </location>
</feature>
<dbReference type="InterPro" id="IPR000462">
    <property type="entry name" value="CDP-OH_P_trans"/>
</dbReference>
<dbReference type="GO" id="GO:0008654">
    <property type="term" value="P:phospholipid biosynthetic process"/>
    <property type="evidence" value="ECO:0007669"/>
    <property type="project" value="InterPro"/>
</dbReference>
<dbReference type="Pfam" id="PF01066">
    <property type="entry name" value="CDP-OH_P_transf"/>
    <property type="match status" value="1"/>
</dbReference>
<keyword evidence="3" id="KW-0472">Membrane</keyword>
<evidence type="ECO:0000256" key="2">
    <source>
        <dbReference type="RuleBase" id="RU003750"/>
    </source>
</evidence>
<dbReference type="InterPro" id="IPR043130">
    <property type="entry name" value="CDP-OH_PTrfase_TM_dom"/>
</dbReference>
<accession>A0AAC8XJ64</accession>
<evidence type="ECO:0000256" key="3">
    <source>
        <dbReference type="SAM" id="Phobius"/>
    </source>
</evidence>
<proteinExistence type="inferred from homology"/>
<sequence length="218" mass="23890">MLDAKITPFIKPLLKPLISFLDQQGVAPNHVTLAGFVLGLLAVPFIILNWWWVALCCIILNRVLDGIDGELARYQKSSSSAGGYLDICLDFLFYASIPLAFGIADPINWGIPAMVLLATFIGTGSSFLAFAIAAEKFQIARPQFANKSFYYMQGLTEGTETIIVFLAFCIWPQYFAEMAYIFAAACAVTVATRIAGGFSTLDKVERSVKAKNAREHQA</sequence>
<dbReference type="Proteomes" id="UP000061468">
    <property type="component" value="Chromosome"/>
</dbReference>
<organism evidence="4 5">
    <name type="scientific">Alteromonas mediterranea</name>
    <dbReference type="NCBI Taxonomy" id="314275"/>
    <lineage>
        <taxon>Bacteria</taxon>
        <taxon>Pseudomonadati</taxon>
        <taxon>Pseudomonadota</taxon>
        <taxon>Gammaproteobacteria</taxon>
        <taxon>Alteromonadales</taxon>
        <taxon>Alteromonadaceae</taxon>
        <taxon>Alteromonas/Salinimonas group</taxon>
        <taxon>Alteromonas</taxon>
    </lineage>
</organism>
<feature type="transmembrane region" description="Helical" evidence="3">
    <location>
        <begin position="81"/>
        <end position="103"/>
    </location>
</feature>
<evidence type="ECO:0000256" key="1">
    <source>
        <dbReference type="ARBA" id="ARBA00022679"/>
    </source>
</evidence>
<dbReference type="Gene3D" id="1.20.120.1760">
    <property type="match status" value="1"/>
</dbReference>
<feature type="transmembrane region" description="Helical" evidence="3">
    <location>
        <begin position="180"/>
        <end position="201"/>
    </location>
</feature>
<dbReference type="RefSeq" id="WP_015067069.1">
    <property type="nucleotide sequence ID" value="NZ_CAXGIV010000013.1"/>
</dbReference>
<keyword evidence="3" id="KW-0812">Transmembrane</keyword>
<dbReference type="InterPro" id="IPR048254">
    <property type="entry name" value="CDP_ALCOHOL_P_TRANSF_CS"/>
</dbReference>
<protein>
    <recommendedName>
        <fullName evidence="6">CDP-alcohol phosphatidyltransferase</fullName>
    </recommendedName>
</protein>
<dbReference type="AlphaFoldDB" id="A0AAC8XJ64"/>